<dbReference type="Proteomes" id="UP000008312">
    <property type="component" value="Unassembled WGS sequence"/>
</dbReference>
<dbReference type="OrthoDB" id="27483at2759"/>
<dbReference type="PANTHER" id="PTHR23318">
    <property type="entry name" value="ATP SYNTHASE GAMMA-RELATED"/>
    <property type="match status" value="1"/>
</dbReference>
<dbReference type="GO" id="GO:0072542">
    <property type="term" value="F:protein phosphatase activator activity"/>
    <property type="evidence" value="ECO:0007669"/>
    <property type="project" value="TreeGrafter"/>
</dbReference>
<organism evidence="4">
    <name type="scientific">Blastocystis hominis</name>
    <dbReference type="NCBI Taxonomy" id="12968"/>
    <lineage>
        <taxon>Eukaryota</taxon>
        <taxon>Sar</taxon>
        <taxon>Stramenopiles</taxon>
        <taxon>Bigyra</taxon>
        <taxon>Opalozoa</taxon>
        <taxon>Opalinata</taxon>
        <taxon>Blastocystidae</taxon>
        <taxon>Blastocystis</taxon>
    </lineage>
</organism>
<dbReference type="InterPro" id="IPR006887">
    <property type="entry name" value="P4R3-like_central_dom"/>
</dbReference>
<dbReference type="GO" id="GO:0030289">
    <property type="term" value="C:protein phosphatase 4 complex"/>
    <property type="evidence" value="ECO:0007669"/>
    <property type="project" value="TreeGrafter"/>
</dbReference>
<evidence type="ECO:0000256" key="1">
    <source>
        <dbReference type="ARBA" id="ARBA00004123"/>
    </source>
</evidence>
<dbReference type="EMBL" id="FN668645">
    <property type="protein sequence ID" value="CBK21917.2"/>
    <property type="molecule type" value="Genomic_DNA"/>
</dbReference>
<dbReference type="Pfam" id="PF04802">
    <property type="entry name" value="PP4R3"/>
    <property type="match status" value="1"/>
</dbReference>
<dbReference type="GO" id="GO:0005654">
    <property type="term" value="C:nucleoplasm"/>
    <property type="evidence" value="ECO:0007669"/>
    <property type="project" value="TreeGrafter"/>
</dbReference>
<gene>
    <name evidence="4" type="ORF">GSBLH_T00006369001</name>
</gene>
<dbReference type="Gene3D" id="2.30.29.30">
    <property type="entry name" value="Pleckstrin-homology domain (PH domain)/Phosphotyrosine-binding domain (PTB)"/>
    <property type="match status" value="1"/>
</dbReference>
<dbReference type="InParanoid" id="D8M1H8"/>
<reference evidence="4" key="1">
    <citation type="submission" date="2010-02" db="EMBL/GenBank/DDBJ databases">
        <title>Sequencing and annotation of the Blastocystis hominis genome.</title>
        <authorList>
            <person name="Wincker P."/>
        </authorList>
    </citation>
    <scope>NUCLEOTIDE SEQUENCE</scope>
    <source>
        <strain evidence="4">Singapore isolate B</strain>
    </source>
</reference>
<name>D8M1H8_BLAHO</name>
<comment type="subcellular location">
    <subcellularLocation>
        <location evidence="1">Nucleus</location>
    </subcellularLocation>
</comment>
<dbReference type="RefSeq" id="XP_012895965.1">
    <property type="nucleotide sequence ID" value="XM_013040511.1"/>
</dbReference>
<dbReference type="PANTHER" id="PTHR23318:SF0">
    <property type="entry name" value="SERINE_THREONINE-PROTEIN PHOSPHATASE 4 REGULATORY SUBUNIT 3"/>
    <property type="match status" value="1"/>
</dbReference>
<dbReference type="OMA" id="HRATNDI"/>
<protein>
    <recommendedName>
        <fullName evidence="3">Serine/threonine-protein phosphatase 4 regulatory subunit 3-like central domain-containing protein</fullName>
    </recommendedName>
</protein>
<evidence type="ECO:0000313" key="5">
    <source>
        <dbReference type="Proteomes" id="UP000008312"/>
    </source>
</evidence>
<dbReference type="InterPro" id="IPR011993">
    <property type="entry name" value="PH-like_dom_sf"/>
</dbReference>
<evidence type="ECO:0000313" key="4">
    <source>
        <dbReference type="EMBL" id="CBK21917.2"/>
    </source>
</evidence>
<dbReference type="AlphaFoldDB" id="D8M1H8"/>
<feature type="domain" description="Serine/threonine-protein phosphatase 4 regulatory subunit 3-like central" evidence="3">
    <location>
        <begin position="146"/>
        <end position="348"/>
    </location>
</feature>
<sequence length="421" mass="48503">MNTAVSKASLGEEHQNLAKLFCMEPGNDWEEVFVGICSVLQRVSVFTNLFESVFTIWKVLPMVINEMTTYEAVDEMLLLWKESKFSYSLSFLQSEDRDSIMMLIQAAQKATAEHRATNDISEEVSLDLPSVSVDSVHEIYLILSNADVIQRDSFRTLLCKNEYAYLHDLLNVFPQLEEQHKQDSLTELYDICHLILDLGYEDLVGELFADDNFSKFIGIMEYKPELPFKAEYRQFFNTQVHCWNTIPCLTEEVKALIHKLYRLIFFRDAVDPQPINEIIPSALGIHIIDTQHKIVLSIATNTAILDMILAWLKGKNSERKVSIGILTELMFHTKELGVEEQELIVKKLEGSTDRLSNSLFELLGERSVEEHDVSRLMNILDYRVSFNSESFREFVLAKKCGLFEIVMSKLIDDVCCFIMLF</sequence>
<evidence type="ECO:0000259" key="3">
    <source>
        <dbReference type="Pfam" id="PF04802"/>
    </source>
</evidence>
<evidence type="ECO:0000256" key="2">
    <source>
        <dbReference type="ARBA" id="ARBA00023242"/>
    </source>
</evidence>
<accession>D8M1H8</accession>
<dbReference type="InterPro" id="IPR051137">
    <property type="entry name" value="PP4R3-like"/>
</dbReference>
<proteinExistence type="predicted"/>
<keyword evidence="5" id="KW-1185">Reference proteome</keyword>
<dbReference type="GeneID" id="24922494"/>
<keyword evidence="2" id="KW-0539">Nucleus</keyword>